<accession>A0A6J8EGF5</accession>
<evidence type="ECO:0000313" key="6">
    <source>
        <dbReference type="Proteomes" id="UP000507470"/>
    </source>
</evidence>
<evidence type="ECO:0000256" key="3">
    <source>
        <dbReference type="ARBA" id="ARBA00022525"/>
    </source>
</evidence>
<dbReference type="InterPro" id="IPR026645">
    <property type="entry name" value="Dermatopontin"/>
</dbReference>
<keyword evidence="3" id="KW-0964">Secreted</keyword>
<dbReference type="Proteomes" id="UP000507470">
    <property type="component" value="Unassembled WGS sequence"/>
</dbReference>
<dbReference type="PANTHER" id="PTHR15040:SF1">
    <property type="entry name" value="DERMATOPONTIN-LIKE ISOFORM X1"/>
    <property type="match status" value="1"/>
</dbReference>
<gene>
    <name evidence="5" type="ORF">MCOR_51703</name>
</gene>
<proteinExistence type="inferred from homology"/>
<keyword evidence="4" id="KW-1015">Disulfide bond</keyword>
<evidence type="ECO:0000256" key="1">
    <source>
        <dbReference type="ARBA" id="ARBA00004613"/>
    </source>
</evidence>
<evidence type="ECO:0000313" key="5">
    <source>
        <dbReference type="EMBL" id="CAC5419347.1"/>
    </source>
</evidence>
<evidence type="ECO:0000256" key="2">
    <source>
        <dbReference type="ARBA" id="ARBA00008712"/>
    </source>
</evidence>
<dbReference type="Pfam" id="PF14704">
    <property type="entry name" value="DERM"/>
    <property type="match status" value="1"/>
</dbReference>
<comment type="subcellular location">
    <subcellularLocation>
        <location evidence="1">Secreted</location>
    </subcellularLocation>
</comment>
<dbReference type="PANTHER" id="PTHR15040">
    <property type="entry name" value="DERMATOPONTIN-RELATED"/>
    <property type="match status" value="1"/>
</dbReference>
<keyword evidence="6" id="KW-1185">Reference proteome</keyword>
<reference evidence="5 6" key="1">
    <citation type="submission" date="2020-06" db="EMBL/GenBank/DDBJ databases">
        <authorList>
            <person name="Li R."/>
            <person name="Bekaert M."/>
        </authorList>
    </citation>
    <scope>NUCLEOTIDE SEQUENCE [LARGE SCALE GENOMIC DNA]</scope>
    <source>
        <strain evidence="6">wild</strain>
    </source>
</reference>
<dbReference type="AlphaFoldDB" id="A0A6J8EGF5"/>
<dbReference type="OrthoDB" id="5975249at2759"/>
<dbReference type="GO" id="GO:0005615">
    <property type="term" value="C:extracellular space"/>
    <property type="evidence" value="ECO:0007669"/>
    <property type="project" value="TreeGrafter"/>
</dbReference>
<name>A0A6J8EGF5_MYTCO</name>
<comment type="similarity">
    <text evidence="2">Belongs to the dermatopontin family.</text>
</comment>
<evidence type="ECO:0000256" key="4">
    <source>
        <dbReference type="ARBA" id="ARBA00023157"/>
    </source>
</evidence>
<sequence>MKDRRGFGISYIFTVKSVTDDADVTYHMFDRRWSLGCRSTGGQHTHCYWTPYYVNDWDDFFNFQCSHYGFITGMKSIHHNHFEDRRFMFKCCGISGKDLSQCHTTFRNQFDRPNTVNVPTGSVIRGVSSTHSDYYEDRQYSWKVCKLVNRR</sequence>
<dbReference type="GO" id="GO:0031012">
    <property type="term" value="C:extracellular matrix"/>
    <property type="evidence" value="ECO:0007669"/>
    <property type="project" value="TreeGrafter"/>
</dbReference>
<dbReference type="EMBL" id="CACVKT020009026">
    <property type="protein sequence ID" value="CAC5419347.1"/>
    <property type="molecule type" value="Genomic_DNA"/>
</dbReference>
<organism evidence="5 6">
    <name type="scientific">Mytilus coruscus</name>
    <name type="common">Sea mussel</name>
    <dbReference type="NCBI Taxonomy" id="42192"/>
    <lineage>
        <taxon>Eukaryota</taxon>
        <taxon>Metazoa</taxon>
        <taxon>Spiralia</taxon>
        <taxon>Lophotrochozoa</taxon>
        <taxon>Mollusca</taxon>
        <taxon>Bivalvia</taxon>
        <taxon>Autobranchia</taxon>
        <taxon>Pteriomorphia</taxon>
        <taxon>Mytilida</taxon>
        <taxon>Mytiloidea</taxon>
        <taxon>Mytilidae</taxon>
        <taxon>Mytilinae</taxon>
        <taxon>Mytilus</taxon>
    </lineage>
</organism>
<protein>
    <submittedName>
        <fullName evidence="5">Uncharacterized protein</fullName>
    </submittedName>
</protein>
<dbReference type="GO" id="GO:0030199">
    <property type="term" value="P:collagen fibril organization"/>
    <property type="evidence" value="ECO:0007669"/>
    <property type="project" value="TreeGrafter"/>
</dbReference>